<gene>
    <name evidence="1" type="ORF">Fuma_03153</name>
</gene>
<dbReference type="STRING" id="1891926.Fuma_03153"/>
<dbReference type="KEGG" id="fmr:Fuma_03153"/>
<reference evidence="1 2" key="1">
    <citation type="journal article" date="2016" name="Front. Microbiol.">
        <title>Fuerstia marisgermanicae gen. nov., sp. nov., an Unusual Member of the Phylum Planctomycetes from the German Wadden Sea.</title>
        <authorList>
            <person name="Kohn T."/>
            <person name="Heuer A."/>
            <person name="Jogler M."/>
            <person name="Vollmers J."/>
            <person name="Boedeker C."/>
            <person name="Bunk B."/>
            <person name="Rast P."/>
            <person name="Borchert D."/>
            <person name="Glockner I."/>
            <person name="Freese H.M."/>
            <person name="Klenk H.P."/>
            <person name="Overmann J."/>
            <person name="Kaster A.K."/>
            <person name="Rohde M."/>
            <person name="Wiegand S."/>
            <person name="Jogler C."/>
        </authorList>
    </citation>
    <scope>NUCLEOTIDE SEQUENCE [LARGE SCALE GENOMIC DNA]</scope>
    <source>
        <strain evidence="1 2">NH11</strain>
    </source>
</reference>
<protein>
    <submittedName>
        <fullName evidence="1">Uncharacterized protein</fullName>
    </submittedName>
</protein>
<dbReference type="AlphaFoldDB" id="A0A1P8WHK7"/>
<keyword evidence="2" id="KW-1185">Reference proteome</keyword>
<name>A0A1P8WHK7_9PLAN</name>
<accession>A0A1P8WHK7</accession>
<evidence type="ECO:0000313" key="1">
    <source>
        <dbReference type="EMBL" id="APZ93535.1"/>
    </source>
</evidence>
<dbReference type="Proteomes" id="UP000187735">
    <property type="component" value="Chromosome"/>
</dbReference>
<proteinExistence type="predicted"/>
<dbReference type="EMBL" id="CP017641">
    <property type="protein sequence ID" value="APZ93535.1"/>
    <property type="molecule type" value="Genomic_DNA"/>
</dbReference>
<evidence type="ECO:0000313" key="2">
    <source>
        <dbReference type="Proteomes" id="UP000187735"/>
    </source>
</evidence>
<organism evidence="1 2">
    <name type="scientific">Fuerstiella marisgermanici</name>
    <dbReference type="NCBI Taxonomy" id="1891926"/>
    <lineage>
        <taxon>Bacteria</taxon>
        <taxon>Pseudomonadati</taxon>
        <taxon>Planctomycetota</taxon>
        <taxon>Planctomycetia</taxon>
        <taxon>Planctomycetales</taxon>
        <taxon>Planctomycetaceae</taxon>
        <taxon>Fuerstiella</taxon>
    </lineage>
</organism>
<sequence length="80" mass="8209">MKGSFTAEPPVFSSLAIVFGESDRWRGDFSCKAAGWTDQSDVGRSGLKFTPKVQGSCQHGSVSCSGDRGQAVCGSGSGGC</sequence>